<keyword evidence="11" id="KW-1185">Reference proteome</keyword>
<dbReference type="Pfam" id="PF00847">
    <property type="entry name" value="AP2"/>
    <property type="match status" value="1"/>
</dbReference>
<dbReference type="GO" id="GO:0003700">
    <property type="term" value="F:DNA-binding transcription factor activity"/>
    <property type="evidence" value="ECO:0007669"/>
    <property type="project" value="InterPro"/>
</dbReference>
<reference evidence="10" key="1">
    <citation type="submission" date="2020-07" db="EMBL/GenBank/DDBJ databases">
        <title>Genome sequence and genetic diversity analysis of an under-domesticated orphan crop, white fonio (Digitaria exilis).</title>
        <authorList>
            <person name="Bennetzen J.L."/>
            <person name="Chen S."/>
            <person name="Ma X."/>
            <person name="Wang X."/>
            <person name="Yssel A.E.J."/>
            <person name="Chaluvadi S.R."/>
            <person name="Johnson M."/>
            <person name="Gangashetty P."/>
            <person name="Hamidou F."/>
            <person name="Sanogo M.D."/>
            <person name="Zwaenepoel A."/>
            <person name="Wallace J."/>
            <person name="Van De Peer Y."/>
            <person name="Van Deynze A."/>
        </authorList>
    </citation>
    <scope>NUCLEOTIDE SEQUENCE</scope>
    <source>
        <tissue evidence="10">Leaves</tissue>
    </source>
</reference>
<keyword evidence="5" id="KW-0804">Transcription</keyword>
<dbReference type="PANTHER" id="PTHR31985:SF249">
    <property type="entry name" value="OS06G0197200 PROTEIN"/>
    <property type="match status" value="1"/>
</dbReference>
<feature type="region of interest" description="Disordered" evidence="8">
    <location>
        <begin position="119"/>
        <end position="164"/>
    </location>
</feature>
<dbReference type="EMBL" id="JACEFO010001866">
    <property type="protein sequence ID" value="KAF8697937.1"/>
    <property type="molecule type" value="Genomic_DNA"/>
</dbReference>
<sequence>MDEIMELNVPSSSSSGERKKKYKGVRRRKWGRWVSEIRLPHSRERIWLSSYDTPEKAARAFDAAYVCLRGPTGGADGLINFQNSPPPAIVLRTTDPDEVYAAAVSHANRATVVSGAGEAPWDANATEPSSEEAHDGASPEAEAAAATAPAPLEVADDESSGEWRPSARLVADELPPLYSPMYEEGSHAYSYMPAVSSYDMNMVEENESASCCCPGLWSFDSSECPVVAERHVVDVQRNQTNVRSNFPDVSDRDG</sequence>
<evidence type="ECO:0000256" key="1">
    <source>
        <dbReference type="ARBA" id="ARBA00004123"/>
    </source>
</evidence>
<dbReference type="InterPro" id="IPR051032">
    <property type="entry name" value="AP2/ERF_TF_ERF_subfamily"/>
</dbReference>
<dbReference type="Gene3D" id="3.30.730.10">
    <property type="entry name" value="AP2/ERF domain"/>
    <property type="match status" value="1"/>
</dbReference>
<evidence type="ECO:0000256" key="2">
    <source>
        <dbReference type="ARBA" id="ARBA00023015"/>
    </source>
</evidence>
<dbReference type="InterPro" id="IPR016177">
    <property type="entry name" value="DNA-bd_dom_sf"/>
</dbReference>
<dbReference type="CDD" id="cd00018">
    <property type="entry name" value="AP2"/>
    <property type="match status" value="1"/>
</dbReference>
<name>A0A835EMW2_9POAL</name>
<gene>
    <name evidence="10" type="ORF">HU200_035435</name>
</gene>
<dbReference type="SUPFAM" id="SSF54171">
    <property type="entry name" value="DNA-binding domain"/>
    <property type="match status" value="1"/>
</dbReference>
<dbReference type="Proteomes" id="UP000636709">
    <property type="component" value="Unassembled WGS sequence"/>
</dbReference>
<keyword evidence="4" id="KW-0010">Activator</keyword>
<evidence type="ECO:0000313" key="10">
    <source>
        <dbReference type="EMBL" id="KAF8697937.1"/>
    </source>
</evidence>
<dbReference type="GO" id="GO:0003677">
    <property type="term" value="F:DNA binding"/>
    <property type="evidence" value="ECO:0007669"/>
    <property type="project" value="UniProtKB-KW"/>
</dbReference>
<dbReference type="PROSITE" id="PS51032">
    <property type="entry name" value="AP2_ERF"/>
    <property type="match status" value="1"/>
</dbReference>
<comment type="similarity">
    <text evidence="7">Belongs to the AP2/ERF transcription factor family. ERF subfamily.</text>
</comment>
<feature type="domain" description="AP2/ERF" evidence="9">
    <location>
        <begin position="21"/>
        <end position="82"/>
    </location>
</feature>
<dbReference type="PRINTS" id="PR00367">
    <property type="entry name" value="ETHRSPELEMNT"/>
</dbReference>
<organism evidence="10 11">
    <name type="scientific">Digitaria exilis</name>
    <dbReference type="NCBI Taxonomy" id="1010633"/>
    <lineage>
        <taxon>Eukaryota</taxon>
        <taxon>Viridiplantae</taxon>
        <taxon>Streptophyta</taxon>
        <taxon>Embryophyta</taxon>
        <taxon>Tracheophyta</taxon>
        <taxon>Spermatophyta</taxon>
        <taxon>Magnoliopsida</taxon>
        <taxon>Liliopsida</taxon>
        <taxon>Poales</taxon>
        <taxon>Poaceae</taxon>
        <taxon>PACMAD clade</taxon>
        <taxon>Panicoideae</taxon>
        <taxon>Panicodae</taxon>
        <taxon>Paniceae</taxon>
        <taxon>Anthephorinae</taxon>
        <taxon>Digitaria</taxon>
    </lineage>
</organism>
<evidence type="ECO:0000256" key="4">
    <source>
        <dbReference type="ARBA" id="ARBA00023159"/>
    </source>
</evidence>
<evidence type="ECO:0000256" key="3">
    <source>
        <dbReference type="ARBA" id="ARBA00023125"/>
    </source>
</evidence>
<dbReference type="InterPro" id="IPR001471">
    <property type="entry name" value="AP2/ERF_dom"/>
</dbReference>
<evidence type="ECO:0000256" key="8">
    <source>
        <dbReference type="SAM" id="MobiDB-lite"/>
    </source>
</evidence>
<evidence type="ECO:0000256" key="7">
    <source>
        <dbReference type="ARBA" id="ARBA00024343"/>
    </source>
</evidence>
<evidence type="ECO:0000313" key="11">
    <source>
        <dbReference type="Proteomes" id="UP000636709"/>
    </source>
</evidence>
<keyword evidence="3" id="KW-0238">DNA-binding</keyword>
<dbReference type="GO" id="GO:0005634">
    <property type="term" value="C:nucleus"/>
    <property type="evidence" value="ECO:0007669"/>
    <property type="project" value="UniProtKB-SubCell"/>
</dbReference>
<evidence type="ECO:0000256" key="5">
    <source>
        <dbReference type="ARBA" id="ARBA00023163"/>
    </source>
</evidence>
<evidence type="ECO:0000256" key="6">
    <source>
        <dbReference type="ARBA" id="ARBA00023242"/>
    </source>
</evidence>
<feature type="region of interest" description="Disordered" evidence="8">
    <location>
        <begin position="1"/>
        <end position="21"/>
    </location>
</feature>
<feature type="compositionally biased region" description="Low complexity" evidence="8">
    <location>
        <begin position="138"/>
        <end position="153"/>
    </location>
</feature>
<keyword evidence="6" id="KW-0539">Nucleus</keyword>
<dbReference type="PANTHER" id="PTHR31985">
    <property type="entry name" value="ETHYLENE-RESPONSIVE TRANSCRIPTION FACTOR ERF042-RELATED"/>
    <property type="match status" value="1"/>
</dbReference>
<comment type="caution">
    <text evidence="10">The sequence shown here is derived from an EMBL/GenBank/DDBJ whole genome shotgun (WGS) entry which is preliminary data.</text>
</comment>
<protein>
    <recommendedName>
        <fullName evidence="9">AP2/ERF domain-containing protein</fullName>
    </recommendedName>
</protein>
<accession>A0A835EMW2</accession>
<evidence type="ECO:0000259" key="9">
    <source>
        <dbReference type="PROSITE" id="PS51032"/>
    </source>
</evidence>
<dbReference type="SMART" id="SM00380">
    <property type="entry name" value="AP2"/>
    <property type="match status" value="1"/>
</dbReference>
<dbReference type="InterPro" id="IPR036955">
    <property type="entry name" value="AP2/ERF_dom_sf"/>
</dbReference>
<dbReference type="OrthoDB" id="718075at2759"/>
<comment type="subcellular location">
    <subcellularLocation>
        <location evidence="1">Nucleus</location>
    </subcellularLocation>
</comment>
<dbReference type="AlphaFoldDB" id="A0A835EMW2"/>
<proteinExistence type="inferred from homology"/>
<keyword evidence="2" id="KW-0805">Transcription regulation</keyword>